<proteinExistence type="predicted"/>
<accession>A0A7K0FYS4</accession>
<comment type="caution">
    <text evidence="2">The sequence shown here is derived from an EMBL/GenBank/DDBJ whole genome shotgun (WGS) entry which is preliminary data.</text>
</comment>
<evidence type="ECO:0000259" key="1">
    <source>
        <dbReference type="Pfam" id="PF23019"/>
    </source>
</evidence>
<dbReference type="EMBL" id="WKKH01000015">
    <property type="protein sequence ID" value="MRX76733.1"/>
    <property type="molecule type" value="Genomic_DNA"/>
</dbReference>
<dbReference type="AlphaFoldDB" id="A0A7K0FYS4"/>
<evidence type="ECO:0000313" key="3">
    <source>
        <dbReference type="Proteomes" id="UP000487757"/>
    </source>
</evidence>
<organism evidence="2 3">
    <name type="scientific">Pedobacter petrophilus</name>
    <dbReference type="NCBI Taxonomy" id="1908241"/>
    <lineage>
        <taxon>Bacteria</taxon>
        <taxon>Pseudomonadati</taxon>
        <taxon>Bacteroidota</taxon>
        <taxon>Sphingobacteriia</taxon>
        <taxon>Sphingobacteriales</taxon>
        <taxon>Sphingobacteriaceae</taxon>
        <taxon>Pedobacter</taxon>
    </lineage>
</organism>
<name>A0A7K0FYS4_9SPHI</name>
<dbReference type="RefSeq" id="WP_154280964.1">
    <property type="nucleotide sequence ID" value="NZ_JBHUJQ010000001.1"/>
</dbReference>
<feature type="domain" description="DUF7033" evidence="1">
    <location>
        <begin position="95"/>
        <end position="179"/>
    </location>
</feature>
<protein>
    <recommendedName>
        <fullName evidence="1">DUF7033 domain-containing protein</fullName>
    </recommendedName>
</protein>
<sequence length="426" mass="48607">MHLIVFSAILTPRIKYIFNFIFRDILKAEVEFTGNSQFFLESKQAKISYGDVPLGNELFFKSSALLFSNKLEETKIKITSFGEYQVPFPVQNSLLPFDVFAASFFIVSRYEEYLHQQKTQEDFKASKSYQYKWKILDRPIIDEWALILRNIILTKYPQFKFYEKNFAQQPTVNFDVPAQIPTGFTNKAKFFFNTIVSKENNFISAGFDRLTGLDINIEQVLQGVATYFNLKKISPVYFVGFPEIPDDYIGITGISKILTAAPVGLLRPCASDKQKISHVKAGLSKLKKILPEQVNLNSQQLEVLKFPLCYLNLLNSAITSDYSMGYAETPGFRAGTCTAFSWYDLQLEKVTPLSVKSYCFTDSALEPLNIQDINELIAHFIDSVKVVKGTLVSSWKLRTLSTHLKYKKLNTAFKQMLEYGGSQISN</sequence>
<reference evidence="2 3" key="1">
    <citation type="submission" date="2019-11" db="EMBL/GenBank/DDBJ databases">
        <title>Pedobacter petrophilus genome.</title>
        <authorList>
            <person name="Feldbauer M.J."/>
            <person name="Newman J.D."/>
        </authorList>
    </citation>
    <scope>NUCLEOTIDE SEQUENCE [LARGE SCALE GENOMIC DNA]</scope>
    <source>
        <strain evidence="2 3">LMG 29686</strain>
    </source>
</reference>
<gene>
    <name evidence="2" type="ORF">GJU39_11600</name>
</gene>
<dbReference type="OrthoDB" id="5573484at2"/>
<dbReference type="InterPro" id="IPR054297">
    <property type="entry name" value="DUF7033"/>
</dbReference>
<keyword evidence="3" id="KW-1185">Reference proteome</keyword>
<evidence type="ECO:0000313" key="2">
    <source>
        <dbReference type="EMBL" id="MRX76733.1"/>
    </source>
</evidence>
<dbReference type="Pfam" id="PF23019">
    <property type="entry name" value="DUF7033"/>
    <property type="match status" value="1"/>
</dbReference>
<dbReference type="Proteomes" id="UP000487757">
    <property type="component" value="Unassembled WGS sequence"/>
</dbReference>